<protein>
    <submittedName>
        <fullName evidence="1">Uncharacterized protein</fullName>
    </submittedName>
</protein>
<evidence type="ECO:0000313" key="2">
    <source>
        <dbReference type="Proteomes" id="UP000694390"/>
    </source>
</evidence>
<dbReference type="PANTHER" id="PTHR11258">
    <property type="entry name" value="2-5 OLIGOADENYLATE SYNTHETASE"/>
    <property type="match status" value="1"/>
</dbReference>
<reference evidence="1" key="2">
    <citation type="submission" date="2025-08" db="UniProtKB">
        <authorList>
            <consortium name="Ensembl"/>
        </authorList>
    </citation>
    <scope>IDENTIFICATION</scope>
</reference>
<reference evidence="1" key="1">
    <citation type="submission" date="2019-06" db="EMBL/GenBank/DDBJ databases">
        <title>G10K-VGP Goodes thornscrub tortoise genome, primary haplotype.</title>
        <authorList>
            <person name="Murphy B."/>
            <person name="Edwards T."/>
            <person name="Rhie A."/>
            <person name="Koren S."/>
            <person name="Phillippy A."/>
            <person name="Fedrigo O."/>
            <person name="Haase B."/>
            <person name="Mountcastle J."/>
            <person name="Lewin H."/>
            <person name="Damas J."/>
            <person name="Howe K."/>
            <person name="Formenti G."/>
            <person name="Myers G."/>
            <person name="Durbin R."/>
            <person name="Jarvis E.D."/>
        </authorList>
    </citation>
    <scope>NUCLEOTIDE SEQUENCE [LARGE SCALE GENOMIC DNA]</scope>
</reference>
<dbReference type="Proteomes" id="UP000694390">
    <property type="component" value="Chromosome 7"/>
</dbReference>
<accession>A0A8C4WJ02</accession>
<dbReference type="GO" id="GO:0045071">
    <property type="term" value="P:negative regulation of viral genome replication"/>
    <property type="evidence" value="ECO:0007669"/>
    <property type="project" value="TreeGrafter"/>
</dbReference>
<dbReference type="PANTHER" id="PTHR11258:SF7">
    <property type="entry name" value="2'-5'-OLIGOADENYLATE SYNTHASE-LIKE PROTEIN 2"/>
    <property type="match status" value="1"/>
</dbReference>
<dbReference type="GO" id="GO:0051607">
    <property type="term" value="P:defense response to virus"/>
    <property type="evidence" value="ECO:0007669"/>
    <property type="project" value="TreeGrafter"/>
</dbReference>
<dbReference type="GO" id="GO:0016020">
    <property type="term" value="C:membrane"/>
    <property type="evidence" value="ECO:0007669"/>
    <property type="project" value="TreeGrafter"/>
</dbReference>
<dbReference type="GO" id="GO:0003725">
    <property type="term" value="F:double-stranded RNA binding"/>
    <property type="evidence" value="ECO:0007669"/>
    <property type="project" value="TreeGrafter"/>
</dbReference>
<reference evidence="1" key="3">
    <citation type="submission" date="2025-09" db="UniProtKB">
        <authorList>
            <consortium name="Ensembl"/>
        </authorList>
    </citation>
    <scope>IDENTIFICATION</scope>
</reference>
<dbReference type="AlphaFoldDB" id="A0A8C4WJ02"/>
<sequence length="53" mass="6100">MELYQVPAGSLDAWIAEHLQPSEEFQLQVKDTVRRICDFLKETCFDDIKVGVS</sequence>
<dbReference type="InterPro" id="IPR043519">
    <property type="entry name" value="NT_sf"/>
</dbReference>
<dbReference type="Gene3D" id="3.30.460.10">
    <property type="entry name" value="Beta Polymerase, domain 2"/>
    <property type="match status" value="1"/>
</dbReference>
<name>A0A8C4WJ02_9SAUR</name>
<dbReference type="SUPFAM" id="SSF81301">
    <property type="entry name" value="Nucleotidyltransferase"/>
    <property type="match status" value="1"/>
</dbReference>
<organism evidence="1 2">
    <name type="scientific">Gopherus evgoodei</name>
    <name type="common">Goodes thornscrub tortoise</name>
    <dbReference type="NCBI Taxonomy" id="1825980"/>
    <lineage>
        <taxon>Eukaryota</taxon>
        <taxon>Metazoa</taxon>
        <taxon>Chordata</taxon>
        <taxon>Craniata</taxon>
        <taxon>Vertebrata</taxon>
        <taxon>Euteleostomi</taxon>
        <taxon>Archelosauria</taxon>
        <taxon>Testudinata</taxon>
        <taxon>Testudines</taxon>
        <taxon>Cryptodira</taxon>
        <taxon>Durocryptodira</taxon>
        <taxon>Testudinoidea</taxon>
        <taxon>Testudinidae</taxon>
        <taxon>Gopherus</taxon>
    </lineage>
</organism>
<proteinExistence type="predicted"/>
<evidence type="ECO:0000313" key="1">
    <source>
        <dbReference type="Ensembl" id="ENSGEVP00005018411.1"/>
    </source>
</evidence>
<dbReference type="GO" id="GO:0005654">
    <property type="term" value="C:nucleoplasm"/>
    <property type="evidence" value="ECO:0007669"/>
    <property type="project" value="TreeGrafter"/>
</dbReference>
<dbReference type="GeneTree" id="ENSGT01000000220569"/>
<dbReference type="GO" id="GO:0001730">
    <property type="term" value="F:2'-5'-oligoadenylate synthetase activity"/>
    <property type="evidence" value="ECO:0007669"/>
    <property type="project" value="UniProtKB-EC"/>
</dbReference>
<keyword evidence="2" id="KW-1185">Reference proteome</keyword>
<dbReference type="GO" id="GO:0005829">
    <property type="term" value="C:cytosol"/>
    <property type="evidence" value="ECO:0007669"/>
    <property type="project" value="TreeGrafter"/>
</dbReference>
<dbReference type="PROSITE" id="PS50152">
    <property type="entry name" value="25A_SYNTH_3"/>
    <property type="match status" value="1"/>
</dbReference>
<dbReference type="Ensembl" id="ENSGEVT00005019344.1">
    <property type="protein sequence ID" value="ENSGEVP00005018411.1"/>
    <property type="gene ID" value="ENSGEVG00005013066.1"/>
</dbReference>
<dbReference type="OrthoDB" id="1885901at2759"/>